<evidence type="ECO:0000313" key="12">
    <source>
        <dbReference type="Proteomes" id="UP001153069"/>
    </source>
</evidence>
<keyword evidence="8 10" id="KW-1133">Transmembrane helix</keyword>
<evidence type="ECO:0000256" key="6">
    <source>
        <dbReference type="ARBA" id="ARBA00022691"/>
    </source>
</evidence>
<feature type="transmembrane region" description="Helical" evidence="10">
    <location>
        <begin position="138"/>
        <end position="158"/>
    </location>
</feature>
<dbReference type="PANTHER" id="PTHR12714">
    <property type="entry name" value="PROTEIN-S ISOPRENYLCYSTEINE O-METHYLTRANSFERASE"/>
    <property type="match status" value="1"/>
</dbReference>
<evidence type="ECO:0000256" key="4">
    <source>
        <dbReference type="ARBA" id="ARBA00022603"/>
    </source>
</evidence>
<dbReference type="PANTHER" id="PTHR12714:SF9">
    <property type="entry name" value="PROTEIN-S-ISOPRENYLCYSTEINE O-METHYLTRANSFERASE"/>
    <property type="match status" value="1"/>
</dbReference>
<feature type="transmembrane region" description="Helical" evidence="10">
    <location>
        <begin position="36"/>
        <end position="59"/>
    </location>
</feature>
<dbReference type="EMBL" id="CAICTM010000101">
    <property type="protein sequence ID" value="CAB9501204.1"/>
    <property type="molecule type" value="Genomic_DNA"/>
</dbReference>
<organism evidence="11 12">
    <name type="scientific">Seminavis robusta</name>
    <dbReference type="NCBI Taxonomy" id="568900"/>
    <lineage>
        <taxon>Eukaryota</taxon>
        <taxon>Sar</taxon>
        <taxon>Stramenopiles</taxon>
        <taxon>Ochrophyta</taxon>
        <taxon>Bacillariophyta</taxon>
        <taxon>Bacillariophyceae</taxon>
        <taxon>Bacillariophycidae</taxon>
        <taxon>Naviculales</taxon>
        <taxon>Naviculaceae</taxon>
        <taxon>Seminavis</taxon>
    </lineage>
</organism>
<keyword evidence="9 10" id="KW-0472">Membrane</keyword>
<evidence type="ECO:0000256" key="3">
    <source>
        <dbReference type="ARBA" id="ARBA00012151"/>
    </source>
</evidence>
<keyword evidence="4 10" id="KW-0489">Methyltransferase</keyword>
<dbReference type="GO" id="GO:0005789">
    <property type="term" value="C:endoplasmic reticulum membrane"/>
    <property type="evidence" value="ECO:0007669"/>
    <property type="project" value="UniProtKB-SubCell"/>
</dbReference>
<evidence type="ECO:0000256" key="10">
    <source>
        <dbReference type="RuleBase" id="RU362022"/>
    </source>
</evidence>
<dbReference type="GO" id="GO:0032259">
    <property type="term" value="P:methylation"/>
    <property type="evidence" value="ECO:0007669"/>
    <property type="project" value="UniProtKB-KW"/>
</dbReference>
<name>A0A9N8DEI0_9STRA</name>
<proteinExistence type="inferred from homology"/>
<feature type="transmembrane region" description="Helical" evidence="10">
    <location>
        <begin position="205"/>
        <end position="228"/>
    </location>
</feature>
<evidence type="ECO:0000256" key="1">
    <source>
        <dbReference type="ARBA" id="ARBA00004141"/>
    </source>
</evidence>
<keyword evidence="7 10" id="KW-0812">Transmembrane</keyword>
<comment type="caution">
    <text evidence="11">The sequence shown here is derived from an EMBL/GenBank/DDBJ whole genome shotgun (WGS) entry which is preliminary data.</text>
</comment>
<evidence type="ECO:0000256" key="5">
    <source>
        <dbReference type="ARBA" id="ARBA00022679"/>
    </source>
</evidence>
<sequence length="275" mass="31467">MMTTAKRALQWIQSQLSFEGWPVDSQFRSESSLGRIATIAGLLGIFLGTHICLFSVLILHRCFSLVPVLDEFFSLEQIDMMWQWSGYVVLLCSFHLTEFFVTAIYNPTVVTAESFLVNHSLDYTAAFLLSATEFWTRFFLYPFFSTPVFIVGLGMVLFGQGIRAIAMATCGASFNHKIQTSKKDTHVLITHGIYSYFRHPSYVGFYYWAIGTQLLLNNTLHSFLFAVASTMFFRKRIPYEEESLMNYFPDQYACYAATTWVGIPFIPPCDKCKIT</sequence>
<dbReference type="OrthoDB" id="422086at2759"/>
<dbReference type="Proteomes" id="UP001153069">
    <property type="component" value="Unassembled WGS sequence"/>
</dbReference>
<feature type="transmembrane region" description="Helical" evidence="10">
    <location>
        <begin position="84"/>
        <end position="105"/>
    </location>
</feature>
<gene>
    <name evidence="11" type="ORF">SEMRO_102_G052090.1</name>
</gene>
<comment type="similarity">
    <text evidence="2 10">Belongs to the class VI-like SAM-binding methyltransferase superfamily. Isoprenylcysteine carboxyl methyltransferase family.</text>
</comment>
<dbReference type="InterPro" id="IPR025770">
    <property type="entry name" value="PPMT_MeTrfase"/>
</dbReference>
<dbReference type="EC" id="2.1.1.100" evidence="3 10"/>
<dbReference type="InterPro" id="IPR007269">
    <property type="entry name" value="ICMT_MeTrfase"/>
</dbReference>
<dbReference type="GO" id="GO:0004671">
    <property type="term" value="F:protein C-terminal S-isoprenylcysteine carboxyl O-methyltransferase activity"/>
    <property type="evidence" value="ECO:0007669"/>
    <property type="project" value="UniProtKB-EC"/>
</dbReference>
<dbReference type="AlphaFoldDB" id="A0A9N8DEI0"/>
<keyword evidence="5" id="KW-0808">Transferase</keyword>
<keyword evidence="12" id="KW-1185">Reference proteome</keyword>
<evidence type="ECO:0000256" key="7">
    <source>
        <dbReference type="ARBA" id="ARBA00022692"/>
    </source>
</evidence>
<evidence type="ECO:0000256" key="8">
    <source>
        <dbReference type="ARBA" id="ARBA00022989"/>
    </source>
</evidence>
<dbReference type="Pfam" id="PF04140">
    <property type="entry name" value="ICMT"/>
    <property type="match status" value="1"/>
</dbReference>
<keyword evidence="6 10" id="KW-0949">S-adenosyl-L-methionine</keyword>
<protein>
    <recommendedName>
        <fullName evidence="3 10">Protein-S-isoprenylcysteine O-methyltransferase</fullName>
        <ecNumber evidence="3 10">2.1.1.100</ecNumber>
    </recommendedName>
</protein>
<accession>A0A9N8DEI0</accession>
<evidence type="ECO:0000256" key="9">
    <source>
        <dbReference type="ARBA" id="ARBA00023136"/>
    </source>
</evidence>
<comment type="subcellular location">
    <subcellularLocation>
        <location evidence="10">Endoplasmic reticulum membrane</location>
        <topology evidence="10">Multi-pass membrane protein</topology>
    </subcellularLocation>
    <subcellularLocation>
        <location evidence="1">Membrane</location>
        <topology evidence="1">Multi-pass membrane protein</topology>
    </subcellularLocation>
</comment>
<evidence type="ECO:0000313" key="11">
    <source>
        <dbReference type="EMBL" id="CAB9501204.1"/>
    </source>
</evidence>
<keyword evidence="10" id="KW-0256">Endoplasmic reticulum</keyword>
<reference evidence="11" key="1">
    <citation type="submission" date="2020-06" db="EMBL/GenBank/DDBJ databases">
        <authorList>
            <consortium name="Plant Systems Biology data submission"/>
        </authorList>
    </citation>
    <scope>NUCLEOTIDE SEQUENCE</scope>
    <source>
        <strain evidence="11">D6</strain>
    </source>
</reference>
<comment type="catalytic activity">
    <reaction evidence="10">
        <text>[protein]-C-terminal S-[(2E,6E)-farnesyl]-L-cysteine + S-adenosyl-L-methionine = [protein]-C-terminal S-[(2E,6E)-farnesyl]-L-cysteine methyl ester + S-adenosyl-L-homocysteine</text>
        <dbReference type="Rhea" id="RHEA:21672"/>
        <dbReference type="Rhea" id="RHEA-COMP:12125"/>
        <dbReference type="Rhea" id="RHEA-COMP:12126"/>
        <dbReference type="ChEBI" id="CHEBI:57856"/>
        <dbReference type="ChEBI" id="CHEBI:59789"/>
        <dbReference type="ChEBI" id="CHEBI:90510"/>
        <dbReference type="ChEBI" id="CHEBI:90511"/>
        <dbReference type="EC" id="2.1.1.100"/>
    </reaction>
</comment>
<dbReference type="PROSITE" id="PS51564">
    <property type="entry name" value="SAM_ICMT"/>
    <property type="match status" value="1"/>
</dbReference>
<dbReference type="Gene3D" id="1.20.120.1630">
    <property type="match status" value="1"/>
</dbReference>
<evidence type="ECO:0000256" key="2">
    <source>
        <dbReference type="ARBA" id="ARBA00009140"/>
    </source>
</evidence>